<feature type="region of interest" description="Disordered" evidence="2">
    <location>
        <begin position="125"/>
        <end position="175"/>
    </location>
</feature>
<feature type="compositionally biased region" description="Low complexity" evidence="2">
    <location>
        <begin position="23"/>
        <end position="42"/>
    </location>
</feature>
<reference evidence="4 5" key="1">
    <citation type="submission" date="2017-11" db="EMBL/GenBank/DDBJ databases">
        <title>Genomic Encyclopedia of Archaeal and Bacterial Type Strains, Phase II (KMG-II): From Individual Species to Whole Genera.</title>
        <authorList>
            <person name="Goeker M."/>
        </authorList>
    </citation>
    <scope>NUCLEOTIDE SEQUENCE [LARGE SCALE GENOMIC DNA]</scope>
    <source>
        <strain evidence="4 5">DSM 22413</strain>
    </source>
</reference>
<comment type="caution">
    <text evidence="4">The sequence shown here is derived from an EMBL/GenBank/DDBJ whole genome shotgun (WGS) entry which is preliminary data.</text>
</comment>
<dbReference type="Gene3D" id="2.20.230.10">
    <property type="entry name" value="Resuscitation-promoting factor rpfb"/>
    <property type="match status" value="1"/>
</dbReference>
<dbReference type="RefSeq" id="WP_245859089.1">
    <property type="nucleotide sequence ID" value="NZ_PGTZ01000007.1"/>
</dbReference>
<dbReference type="InterPro" id="IPR011098">
    <property type="entry name" value="G5_dom"/>
</dbReference>
<feature type="domain" description="G5" evidence="3">
    <location>
        <begin position="370"/>
        <end position="450"/>
    </location>
</feature>
<evidence type="ECO:0000313" key="5">
    <source>
        <dbReference type="Proteomes" id="UP000231586"/>
    </source>
</evidence>
<evidence type="ECO:0000256" key="1">
    <source>
        <dbReference type="ARBA" id="ARBA00022729"/>
    </source>
</evidence>
<evidence type="ECO:0000256" key="2">
    <source>
        <dbReference type="SAM" id="MobiDB-lite"/>
    </source>
</evidence>
<feature type="compositionally biased region" description="Pro residues" evidence="2">
    <location>
        <begin position="61"/>
        <end position="85"/>
    </location>
</feature>
<accession>A0A2M8WSZ3</accession>
<evidence type="ECO:0000259" key="3">
    <source>
        <dbReference type="PROSITE" id="PS51109"/>
    </source>
</evidence>
<dbReference type="Pfam" id="PF03990">
    <property type="entry name" value="DUF348"/>
    <property type="match status" value="3"/>
</dbReference>
<dbReference type="AlphaFoldDB" id="A0A2M8WSZ3"/>
<gene>
    <name evidence="4" type="ORF">CLV34_1552</name>
</gene>
<dbReference type="PROSITE" id="PS51109">
    <property type="entry name" value="G5"/>
    <property type="match status" value="1"/>
</dbReference>
<dbReference type="Pfam" id="PF07501">
    <property type="entry name" value="G5"/>
    <property type="match status" value="1"/>
</dbReference>
<dbReference type="SUPFAM" id="SSF53955">
    <property type="entry name" value="Lysozyme-like"/>
    <property type="match status" value="1"/>
</dbReference>
<feature type="region of interest" description="Disordered" evidence="2">
    <location>
        <begin position="1"/>
        <end position="108"/>
    </location>
</feature>
<proteinExistence type="predicted"/>
<feature type="compositionally biased region" description="Pro residues" evidence="2">
    <location>
        <begin position="98"/>
        <end position="108"/>
    </location>
</feature>
<organism evidence="4 5">
    <name type="scientific">Luteimicrobium subarcticum</name>
    <dbReference type="NCBI Taxonomy" id="620910"/>
    <lineage>
        <taxon>Bacteria</taxon>
        <taxon>Bacillati</taxon>
        <taxon>Actinomycetota</taxon>
        <taxon>Actinomycetes</taxon>
        <taxon>Micrococcales</taxon>
        <taxon>Luteimicrobium</taxon>
    </lineage>
</organism>
<feature type="compositionally biased region" description="Low complexity" evidence="2">
    <location>
        <begin position="86"/>
        <end position="97"/>
    </location>
</feature>
<dbReference type="EMBL" id="PGTZ01000007">
    <property type="protein sequence ID" value="PJI94067.1"/>
    <property type="molecule type" value="Genomic_DNA"/>
</dbReference>
<keyword evidence="5" id="KW-1185">Reference proteome</keyword>
<dbReference type="InterPro" id="IPR007137">
    <property type="entry name" value="DUF348"/>
</dbReference>
<dbReference type="InterPro" id="IPR023346">
    <property type="entry name" value="Lysozyme-like_dom_sf"/>
</dbReference>
<protein>
    <submittedName>
        <fullName evidence="4">Uncharacterized protein YabE (DUF348 family)</fullName>
    </submittedName>
</protein>
<dbReference type="Proteomes" id="UP000231586">
    <property type="component" value="Unassembled WGS sequence"/>
</dbReference>
<keyword evidence="1" id="KW-0732">Signal</keyword>
<evidence type="ECO:0000313" key="4">
    <source>
        <dbReference type="EMBL" id="PJI94067.1"/>
    </source>
</evidence>
<sequence length="560" mass="57859">MPDETPARPATPTRRERREAQLRSAAASDDADLARALAFAASLREEPAASPREAGPAATGPTPPAPPAPAPSAPPAPRPPVPAPASRPAAAPALAPAPAAPPVPAAPAAPPVTARISLPTSLVASSSAAGHTPDVDRSRPADAPALGSGTGTTRPAARTDAVAPRGRGIPDHKRRNLTRPVRWTVQGMVLVGVVATTGAFTVYHRDITLDVDGKVSTVDAYGWTVGDVLSQQQVPVASGDLVVPAVGTSARDVHEVVVRTSRQVSVEINGETRTIRTTASTVGELLDALGERDAVGVSAASRDEPLGRAPVRLVTSKDVHVIVDGQDIPITTTAATVQDVLTDAGVRLGAKDTTSAPLEAAAVDGLVLLVNRGASASRSTTEVVAFKSVETKDATLPKGQRIVKTAGRVGEIRRTYTVTTKGGVEVSRKLLKEELVTKPVDEVVLVGTMDLPDPSTTVVAPGSARAIGKALAAKRGWGDDQFQCLDLLWTRESGWRVTAANASSGAYGIPQSLPGSKMASVGPDWRTNAATQITWGLGYIANRYGTPCAAWGHSQATGWY</sequence>
<name>A0A2M8WSZ3_9MICO</name>
<dbReference type="SMART" id="SM01208">
    <property type="entry name" value="G5"/>
    <property type="match status" value="1"/>
</dbReference>